<evidence type="ECO:0000256" key="1">
    <source>
        <dbReference type="SAM" id="MobiDB-lite"/>
    </source>
</evidence>
<dbReference type="EMBL" id="BQNB010020045">
    <property type="protein sequence ID" value="GJT91730.1"/>
    <property type="molecule type" value="Genomic_DNA"/>
</dbReference>
<feature type="compositionally biased region" description="Polar residues" evidence="1">
    <location>
        <begin position="210"/>
        <end position="220"/>
    </location>
</feature>
<evidence type="ECO:0000313" key="3">
    <source>
        <dbReference type="Proteomes" id="UP001151760"/>
    </source>
</evidence>
<keyword evidence="3" id="KW-1185">Reference proteome</keyword>
<accession>A0ABQ5HVK3</accession>
<feature type="compositionally biased region" description="Basic and acidic residues" evidence="1">
    <location>
        <begin position="199"/>
        <end position="209"/>
    </location>
</feature>
<protein>
    <submittedName>
        <fullName evidence="2">Uncharacterized protein</fullName>
    </submittedName>
</protein>
<feature type="region of interest" description="Disordered" evidence="1">
    <location>
        <begin position="100"/>
        <end position="135"/>
    </location>
</feature>
<reference evidence="2" key="1">
    <citation type="journal article" date="2022" name="Int. J. Mol. Sci.">
        <title>Draft Genome of Tanacetum Coccineum: Genomic Comparison of Closely Related Tanacetum-Family Plants.</title>
        <authorList>
            <person name="Yamashiro T."/>
            <person name="Shiraishi A."/>
            <person name="Nakayama K."/>
            <person name="Satake H."/>
        </authorList>
    </citation>
    <scope>NUCLEOTIDE SEQUENCE</scope>
</reference>
<sequence length="220" mass="24623">MTDLFYLRGMDVGSVNVPYLLAQYLRLFASRRKQGAMISGGQYVARLGEHFGLLTEERLQGLTVIAPALPIIDMAELVRLQLCIELDNTWAWVPAGPARQEGGAGGVAEEAPVAPRGGDEDEEMPQAVPPPPRTQGERIARLEEEMHDMREALQGQREVLDSMARDFSKFSTWTVTSLEQLIDMAGVLYTRYLESSVEYQRRTRQRTDEPNTSTAQQPDP</sequence>
<name>A0ABQ5HVK3_9ASTR</name>
<comment type="caution">
    <text evidence="2">The sequence shown here is derived from an EMBL/GenBank/DDBJ whole genome shotgun (WGS) entry which is preliminary data.</text>
</comment>
<feature type="region of interest" description="Disordered" evidence="1">
    <location>
        <begin position="198"/>
        <end position="220"/>
    </location>
</feature>
<organism evidence="2 3">
    <name type="scientific">Tanacetum coccineum</name>
    <dbReference type="NCBI Taxonomy" id="301880"/>
    <lineage>
        <taxon>Eukaryota</taxon>
        <taxon>Viridiplantae</taxon>
        <taxon>Streptophyta</taxon>
        <taxon>Embryophyta</taxon>
        <taxon>Tracheophyta</taxon>
        <taxon>Spermatophyta</taxon>
        <taxon>Magnoliopsida</taxon>
        <taxon>eudicotyledons</taxon>
        <taxon>Gunneridae</taxon>
        <taxon>Pentapetalae</taxon>
        <taxon>asterids</taxon>
        <taxon>campanulids</taxon>
        <taxon>Asterales</taxon>
        <taxon>Asteraceae</taxon>
        <taxon>Asteroideae</taxon>
        <taxon>Anthemideae</taxon>
        <taxon>Anthemidinae</taxon>
        <taxon>Tanacetum</taxon>
    </lineage>
</organism>
<evidence type="ECO:0000313" key="2">
    <source>
        <dbReference type="EMBL" id="GJT91730.1"/>
    </source>
</evidence>
<reference evidence="2" key="2">
    <citation type="submission" date="2022-01" db="EMBL/GenBank/DDBJ databases">
        <authorList>
            <person name="Yamashiro T."/>
            <person name="Shiraishi A."/>
            <person name="Satake H."/>
            <person name="Nakayama K."/>
        </authorList>
    </citation>
    <scope>NUCLEOTIDE SEQUENCE</scope>
</reference>
<gene>
    <name evidence="2" type="ORF">Tco_1080575</name>
</gene>
<dbReference type="Proteomes" id="UP001151760">
    <property type="component" value="Unassembled WGS sequence"/>
</dbReference>
<proteinExistence type="predicted"/>